<dbReference type="OrthoDB" id="9781560at2"/>
<dbReference type="EMBL" id="FOUU01000001">
    <property type="protein sequence ID" value="SFM53635.1"/>
    <property type="molecule type" value="Genomic_DNA"/>
</dbReference>
<dbReference type="STRING" id="39841.SAMN05660836_00710"/>
<organism evidence="3 4">
    <name type="scientific">Thermodesulforhabdus norvegica</name>
    <dbReference type="NCBI Taxonomy" id="39841"/>
    <lineage>
        <taxon>Bacteria</taxon>
        <taxon>Pseudomonadati</taxon>
        <taxon>Thermodesulfobacteriota</taxon>
        <taxon>Syntrophobacteria</taxon>
        <taxon>Syntrophobacterales</taxon>
        <taxon>Thermodesulforhabdaceae</taxon>
        <taxon>Thermodesulforhabdus</taxon>
    </lineage>
</organism>
<evidence type="ECO:0000256" key="2">
    <source>
        <dbReference type="ARBA" id="ARBA00025626"/>
    </source>
</evidence>
<evidence type="ECO:0000313" key="3">
    <source>
        <dbReference type="EMBL" id="SFM53635.1"/>
    </source>
</evidence>
<dbReference type="NCBIfam" id="TIGR02585">
    <property type="entry name" value="cas_Cst2_DevR"/>
    <property type="match status" value="1"/>
</dbReference>
<dbReference type="InterPro" id="IPR013414">
    <property type="entry name" value="Cas7/Cst2/DevR_sub_I-B/Tneap"/>
</dbReference>
<dbReference type="InterPro" id="IPR010154">
    <property type="entry name" value="CRISPR-assoc_Cas7/Cst2/DevR"/>
</dbReference>
<dbReference type="Pfam" id="PF01905">
    <property type="entry name" value="DevR"/>
    <property type="match status" value="1"/>
</dbReference>
<dbReference type="AlphaFoldDB" id="A0A1I4RN02"/>
<evidence type="ECO:0000256" key="1">
    <source>
        <dbReference type="ARBA" id="ARBA00023118"/>
    </source>
</evidence>
<keyword evidence="1" id="KW-0051">Antiviral defense</keyword>
<name>A0A1I4RN02_9BACT</name>
<accession>A0A1I4RN02</accession>
<sequence>MRSDVKAIQLVWLSKTGLTNLNSGEGGSNLVDIKKFRYCGEEFPYVSGQAMRYYLRESIRRHLEPEEACIADEQGETCGRIAECVLCDLFGFMWTERSERRGEGRSHVRTSPVKVSPAMGLLPLDYTMVTDFLTRRPRETTVEATEVEDARSIVNVELVVNIYKAGICIDLRRVGREEELVDLVSAEDARRRFPIRSVRLRDYVNEQERCRRISLLLNAIKYFSDYSKQARLLTDFTPDFVLIALQHNYSHRLQKALEIRGDGTANLNVERLRQIILELQEELVRVNDTPALWAGMVDGIVENADEVRQVLHDLRIPVITPRQAIDEGSRALGIVQS</sequence>
<protein>
    <submittedName>
        <fullName evidence="3">CRISPR-associated protein Cst2</fullName>
    </submittedName>
</protein>
<reference evidence="3 4" key="1">
    <citation type="submission" date="2016-10" db="EMBL/GenBank/DDBJ databases">
        <authorList>
            <person name="de Groot N.N."/>
        </authorList>
    </citation>
    <scope>NUCLEOTIDE SEQUENCE [LARGE SCALE GENOMIC DNA]</scope>
    <source>
        <strain evidence="3 4">DSM 9990</strain>
    </source>
</reference>
<gene>
    <name evidence="3" type="ORF">SAMN05660836_00710</name>
</gene>
<keyword evidence="4" id="KW-1185">Reference proteome</keyword>
<evidence type="ECO:0000313" key="4">
    <source>
        <dbReference type="Proteomes" id="UP000199611"/>
    </source>
</evidence>
<proteinExistence type="predicted"/>
<dbReference type="GO" id="GO:0051607">
    <property type="term" value="P:defense response to virus"/>
    <property type="evidence" value="ECO:0007669"/>
    <property type="project" value="UniProtKB-KW"/>
</dbReference>
<dbReference type="Proteomes" id="UP000199611">
    <property type="component" value="Unassembled WGS sequence"/>
</dbReference>
<comment type="function">
    <text evidence="2">CRISPR (clustered regularly interspaced short palindromic repeat) is an adaptive immune system that provides protection against mobile genetic elements (viruses, transposable elements and conjugative plasmids). CRISPR clusters contain spacers, sequences complementary to antecedent mobile elements, and target invading nucleic acids. CRISPR clusters are transcribed and processed into CRISPR RNA (crRNA).</text>
</comment>
<dbReference type="NCBIfam" id="TIGR01875">
    <property type="entry name" value="cas_MJ0381"/>
    <property type="match status" value="1"/>
</dbReference>
<dbReference type="RefSeq" id="WP_093393490.1">
    <property type="nucleotide sequence ID" value="NZ_FOUU01000001.1"/>
</dbReference>